<feature type="compositionally biased region" description="Basic and acidic residues" evidence="2">
    <location>
        <begin position="3315"/>
        <end position="3329"/>
    </location>
</feature>
<feature type="region of interest" description="Disordered" evidence="2">
    <location>
        <begin position="255"/>
        <end position="295"/>
    </location>
</feature>
<organism evidence="3">
    <name type="scientific">Cacopsylla melanoneura</name>
    <dbReference type="NCBI Taxonomy" id="428564"/>
    <lineage>
        <taxon>Eukaryota</taxon>
        <taxon>Metazoa</taxon>
        <taxon>Ecdysozoa</taxon>
        <taxon>Arthropoda</taxon>
        <taxon>Hexapoda</taxon>
        <taxon>Insecta</taxon>
        <taxon>Pterygota</taxon>
        <taxon>Neoptera</taxon>
        <taxon>Paraneoptera</taxon>
        <taxon>Hemiptera</taxon>
        <taxon>Sternorrhyncha</taxon>
        <taxon>Psylloidea</taxon>
        <taxon>Psyllidae</taxon>
        <taxon>Psyllinae</taxon>
        <taxon>Cacopsylla</taxon>
    </lineage>
</organism>
<name>A0A8D8STP2_9HEMI</name>
<feature type="compositionally biased region" description="Polar residues" evidence="2">
    <location>
        <begin position="2190"/>
        <end position="2211"/>
    </location>
</feature>
<protein>
    <submittedName>
        <fullName evidence="3">Uncharacterized protein</fullName>
    </submittedName>
</protein>
<feature type="compositionally biased region" description="Basic and acidic residues" evidence="2">
    <location>
        <begin position="3455"/>
        <end position="3475"/>
    </location>
</feature>
<feature type="compositionally biased region" description="Polar residues" evidence="2">
    <location>
        <begin position="3186"/>
        <end position="3199"/>
    </location>
</feature>
<feature type="compositionally biased region" description="Basic and acidic residues" evidence="2">
    <location>
        <begin position="3151"/>
        <end position="3162"/>
    </location>
</feature>
<feature type="compositionally biased region" description="Polar residues" evidence="2">
    <location>
        <begin position="1128"/>
        <end position="1137"/>
    </location>
</feature>
<feature type="region of interest" description="Disordered" evidence="2">
    <location>
        <begin position="1128"/>
        <end position="1181"/>
    </location>
</feature>
<feature type="compositionally biased region" description="Polar residues" evidence="2">
    <location>
        <begin position="1947"/>
        <end position="1960"/>
    </location>
</feature>
<feature type="compositionally biased region" description="Polar residues" evidence="2">
    <location>
        <begin position="2458"/>
        <end position="2469"/>
    </location>
</feature>
<feature type="compositionally biased region" description="Basic residues" evidence="2">
    <location>
        <begin position="459"/>
        <end position="470"/>
    </location>
</feature>
<feature type="compositionally biased region" description="Basic and acidic residues" evidence="2">
    <location>
        <begin position="3545"/>
        <end position="3554"/>
    </location>
</feature>
<feature type="region of interest" description="Disordered" evidence="2">
    <location>
        <begin position="2189"/>
        <end position="2223"/>
    </location>
</feature>
<evidence type="ECO:0000256" key="2">
    <source>
        <dbReference type="SAM" id="MobiDB-lite"/>
    </source>
</evidence>
<feature type="compositionally biased region" description="Basic residues" evidence="2">
    <location>
        <begin position="1970"/>
        <end position="1990"/>
    </location>
</feature>
<feature type="region of interest" description="Disordered" evidence="2">
    <location>
        <begin position="2784"/>
        <end position="2806"/>
    </location>
</feature>
<dbReference type="EMBL" id="HBUF01231900">
    <property type="protein sequence ID" value="CAG6673717.1"/>
    <property type="molecule type" value="Transcribed_RNA"/>
</dbReference>
<feature type="compositionally biased region" description="Polar residues" evidence="2">
    <location>
        <begin position="3263"/>
        <end position="3274"/>
    </location>
</feature>
<feature type="compositionally biased region" description="Basic residues" evidence="2">
    <location>
        <begin position="3558"/>
        <end position="3568"/>
    </location>
</feature>
<feature type="compositionally biased region" description="Basic and acidic residues" evidence="2">
    <location>
        <begin position="2678"/>
        <end position="2707"/>
    </location>
</feature>
<feature type="compositionally biased region" description="Polar residues" evidence="2">
    <location>
        <begin position="955"/>
        <end position="997"/>
    </location>
</feature>
<feature type="compositionally biased region" description="Low complexity" evidence="2">
    <location>
        <begin position="3252"/>
        <end position="3262"/>
    </location>
</feature>
<accession>A0A8D8STP2</accession>
<feature type="compositionally biased region" description="Polar residues" evidence="2">
    <location>
        <begin position="255"/>
        <end position="271"/>
    </location>
</feature>
<feature type="region of interest" description="Disordered" evidence="2">
    <location>
        <begin position="449"/>
        <end position="481"/>
    </location>
</feature>
<feature type="compositionally biased region" description="Basic and acidic residues" evidence="2">
    <location>
        <begin position="3369"/>
        <end position="3415"/>
    </location>
</feature>
<feature type="region of interest" description="Disordered" evidence="2">
    <location>
        <begin position="1586"/>
        <end position="1628"/>
    </location>
</feature>
<feature type="region of interest" description="Disordered" evidence="2">
    <location>
        <begin position="1928"/>
        <end position="1990"/>
    </location>
</feature>
<feature type="region of interest" description="Disordered" evidence="2">
    <location>
        <begin position="3236"/>
        <end position="3300"/>
    </location>
</feature>
<keyword evidence="1" id="KW-0175">Coiled coil</keyword>
<reference evidence="3" key="1">
    <citation type="submission" date="2021-05" db="EMBL/GenBank/DDBJ databases">
        <authorList>
            <person name="Alioto T."/>
            <person name="Alioto T."/>
            <person name="Gomez Garrido J."/>
        </authorList>
    </citation>
    <scope>NUCLEOTIDE SEQUENCE</scope>
</reference>
<evidence type="ECO:0000256" key="1">
    <source>
        <dbReference type="SAM" id="Coils"/>
    </source>
</evidence>
<feature type="compositionally biased region" description="Polar residues" evidence="2">
    <location>
        <begin position="2294"/>
        <end position="2303"/>
    </location>
</feature>
<feature type="region of interest" description="Disordered" evidence="2">
    <location>
        <begin position="3148"/>
        <end position="3199"/>
    </location>
</feature>
<feature type="region of interest" description="Disordered" evidence="2">
    <location>
        <begin position="813"/>
        <end position="847"/>
    </location>
</feature>
<feature type="coiled-coil region" evidence="1">
    <location>
        <begin position="341"/>
        <end position="370"/>
    </location>
</feature>
<feature type="region of interest" description="Disordered" evidence="2">
    <location>
        <begin position="2294"/>
        <end position="2313"/>
    </location>
</feature>
<feature type="compositionally biased region" description="Basic and acidic residues" evidence="2">
    <location>
        <begin position="3422"/>
        <end position="3444"/>
    </location>
</feature>
<feature type="compositionally biased region" description="Basic and acidic residues" evidence="2">
    <location>
        <begin position="2747"/>
        <end position="2758"/>
    </location>
</feature>
<proteinExistence type="predicted"/>
<feature type="coiled-coil region" evidence="1">
    <location>
        <begin position="178"/>
        <end position="230"/>
    </location>
</feature>
<feature type="region of interest" description="Disordered" evidence="2">
    <location>
        <begin position="3315"/>
        <end position="3580"/>
    </location>
</feature>
<sequence length="3611" mass="402934">MSRGWSTRRLTCGVNDPTISSSTLRRISAWLSWLWEKVGTTTHKEVEDNLDNPVEETKVEETTKAIANVEETKEHKVEEISVFYRDVEENSDQLKLMKENSNKPEEVEQNYDKHEEMVENSSKRDIEENKEQKMEENFDELEEMMDNSDKPKNLVENYFKKDLEKTKEQKVEENYDKAECVEKTKDEEKAEISEKLEEKDEYTVQSEKVEDTIEQNAEEISAELDELDKDNHCNPERVKIAAECGKVDENKDQTVEVTSAKSNNVVNNYTKSETKENEEQELDRSFAKSKKIENTYVTPQEVPKNIENSDAHEKIEQTSVTPEEVTENLAERVEVLEKDNVKEAFAKIQNVEENFKLEKAEETREQKIEETLGQKELEESCEKSETHTVHLEKVENPASARNKQQTPAFVTKTLHKKDKKLKGEENNVECVVKLINEIEESCTSLSEVKQYPKNNTPPKIKRKMGPKSKVRPQTIISGNNDIKHETGSLEIKDTIGIQSQVKSKIVENDDEEELVALSNLISDDQVKKIVKVKKLCPKSKKYVFSVTDTMISEQDKTELDVNLDDIKSDPSENENLDYSLSAGCLTNIEMTPLTDFTAGGNGKTEFHERTQEQNTSALNLELEIPKFSVRKDIVTSKADISSEKTPELDPNSGLEHNRKCGLKTKINIKNMSIVEIENQEADIKLEEITLCEKIDTSDQVEKYAVKDCYVNIDVIEMEGNSISGESLNKLVKKNKRLSYQVTARRKKNLKRHLELEGYIAQHVKQEVMSDDNDYDDDDDDVFTPNNRSVYSDDSKYFTVVRLRNKEITKYVNMTDSETSDSEDGYSLCSDGPEGPLSSESGDEIEDEKNKNLEYDNEDMKTVQVSLVDIDNLLSENSSIKLNKDTLEKLDCKITNLKQIIDNNIQVANKENDVVNPTKKLVNISRITVGTHLEFKEKKISVNKEIEEFRLKGSKPSLQNTHASSFETNGSIGPESKQINQSFRKTESQESPATNSRSRLLITPSENGKVLKMGNPPAKILVSNKVEKTSGSLPATTITLGKSVSVSVVSKSESAWEKYNNGSRSITELPETVNEHVTTNPQKLVKPNVTERLQLGTKLVNITPLNSNRTSGESIKRKVSITPLKSRLVVSSSTSCTNKPRPLTLLNDKPHPNPPSASNETRPLTLPSDKPHPHPPPASDNSKIMSLAEFISKTKEENIKGNFRLPSLKSSGPLKKTNSSALIAKDILKSCTKKNPSKPPQVSNRTFEPLPLIVSRKNLTITPVVKPETKIALKKKVVRAPKRKFVNATLTKATDIGPLLRTFPTANILKTKPPKAKFGGPPLKKVTVEYLESVEKTLIINESNSNALKGNIAAETVKLSDGTSSHSELSGILSEINQIETFSEGNKEFTDVSNDLMKDQATCEMGMQNKTPDMKQSPHNNAVKYTNKMTLNEYSFPNKLKPTSCVETLSSNLNLMNNATLQESFSYEEQDALEDLFPDSVLNSQLFRNNQSGNEFTLQEASSMNLQPTASLSNLVSGYSGFDNVSTPVQSNAIILTSCEENMTSRPTTVPPCHGDIYDETSIKHNQIIQSPQSNVTQALRSVRPVKMSHDKTVTGPGALEKDTHSNSADPHLSHSSQPPIRVSSSEFNSQQSTVISSISCALPSIPASLTCPSLDPLPLSQSTSLGNMSSGNMPSCFPTYVNVVAPDGVSTPLVSMMSPNCSIQVSPTTPYSQPFIEIVSEATELLAPSIPSQDIMLTDPSYQQLVPAPSQQLLITSSPKQLSVSPNPSHVFTPNSAHQQMLSSHSNQNSFIPCTSNVQISIANNSTQVVPIPSQQISIPNHPTQQSIPTTDQHVPMTSNQQLLTSPCPKTQPQNYMGYNDPLFVPGHNHPCFDQSSPNTTGSISSGLGSKIPVALGSNIPSLDASCSGVNNTFDNYMVQTPNIVSPRKDSQFSNSALSDGLFQPMDSWQNTPLSENIDNTELDHSGGTPKRKRSVSNHKSPRKSKNRKSPCRCLECFDSIIDSVLSHTNDANSPPCSNMSDVQAQPTPYDMQAPPIVYNPPTPLPPIQSLNSHLPVFQVPSSSCSDNVFTSPNMSLNSTSNEGMGSYTSYASVSSENNSFSQISASNNSETERPDSLLDGNYVGAEFQNLTDWLLRNYFEKDPQEDNLLDSDSLVLNNTPATVSSVETISQLEASGEATSEHYFLLDLPSTSGQNSANQSSTDTSKQSLGNEIPQEVINPSSLDPTAGINRIYQILETKSKQNLPWNQCGLLGPTSFRSALDTSVSSGQHRRREPVNNQQGSTNITTVIPNKNANNQQNLQPKTFGIPTTHKKKIPSPILVSVKRKSLDDKSDQIEKQKNENQSNVNLIATNLVGESPRPNSTAIGYFENMNTNQNIIENVTSEIQCNQNSNSFTSDFTNKTPILLSTEHYETHTNKIVSGEGPTLSEPPLKVVPKPSVVTIDNLAPNMFASSISEKNTHQLSNVTGESQHKTQSEMAPDDSNIINKPQTPTSKIKYQHLPGSTLKPIYSKPHLTLNITSNLMATIPESTPPPFVKVGTKSFVKRLTEPGKIQEKSLMQPVKIQKNFSALGLIRGKSASNDKFQAKDAVGSVKGEDNLVAPDEILTNHEVPPIKVDANLETPLDKIHTNSETPLKSSDVLGKTLIQLAPLEKGLSKSTIALNKSQANPVSIPHKTLTKPEESLETTRSKQDKNQSKSKATDKDQEKSAPSNKDRRKSGVKNSGLPVKSKEKPGKTSSESSKRKLSKHDETTKDKHDMNSIIEQQLQTVKKFCSEKIIKSYLGPMKGSNYRPSSSSGKTETKANDKHKPFQNGDYCVKSQDLFKLCPSLWRVYPEKKSITEFVYGVAEEEDVGRYNLVFRQNATIGNFLSVDTNLWVKIYLYKDSSGTRFDQVKNEQAIERFITEKSFVTSERMRGTFEVYLQAIISQALNINFLSFIAAMKENNSTTSYFYRPWVNINDMVKKYAKIMNRCFLRYDETIVEALIQYPFCVVKQCDVPDIKICPLCDNITCKVKIVLRGPFYDRKSLASLDNDQDKKEFYLCEECAYLCVLFSKISHLNYLVFQLALNMVKAEFPSVSDECPLLNESVLSNKKFYDDLFLWFQTLVSYIDYCEYFILSGPYILRRRLKRKKDDFVCEVRFEEVAKDVGGSDETKNDSVEKLKAGSSNLNAGPVGKTREPQDDPDNTENGAQLGNNNTNVSQFDTVVTDGIVDKTLEQDGNKDTPVTVETTEVIIETTPSSERNVETVETTEENPNATELNENQNGCSSESIQPENKSKDQNDEISNIPQTDEPMNIKHDQQKLVTLESIDECKAAETNSKQRTEHKQEIIKVQTNDAGEIQKEMIEVKGNPTTRHRSLEQAGNILKTKPTKEVNAREKVKNETRGKRKSDSERSKSKSGDNLKKPKIELEDRKLSDASNPKSSDKDECKEPNSHLKDGSKNERSRRSKNKSKPNTGDKLKTKIENRVKSQIENKSKGKPVHKPAALKTENNDKGKVKEQPKSKSENVPNHTAEHEEKHKTLPDKHKHKSRDLRSRTGKINTKPEIQSKDDEKRSSVKSGHRNNGKKAKKEIERSKSKDSFDIIEDNDITNMITTHVVKKGDKQLRRRETVK</sequence>
<feature type="region of interest" description="Disordered" evidence="2">
    <location>
        <begin position="2666"/>
        <end position="2759"/>
    </location>
</feature>
<feature type="region of interest" description="Disordered" evidence="2">
    <location>
        <begin position="98"/>
        <end position="131"/>
    </location>
</feature>
<dbReference type="EMBL" id="HBUF01231902">
    <property type="protein sequence ID" value="CAG6673721.1"/>
    <property type="molecule type" value="Transcribed_RNA"/>
</dbReference>
<evidence type="ECO:0000313" key="3">
    <source>
        <dbReference type="EMBL" id="CAG6673717.1"/>
    </source>
</evidence>
<feature type="compositionally biased region" description="Basic and acidic residues" evidence="2">
    <location>
        <begin position="3511"/>
        <end position="3523"/>
    </location>
</feature>
<feature type="region of interest" description="Disordered" evidence="2">
    <location>
        <begin position="2458"/>
        <end position="2491"/>
    </location>
</feature>
<feature type="compositionally biased region" description="Basic and acidic residues" evidence="2">
    <location>
        <begin position="3489"/>
        <end position="3504"/>
    </location>
</feature>
<feature type="compositionally biased region" description="Polar residues" evidence="2">
    <location>
        <begin position="1605"/>
        <end position="1628"/>
    </location>
</feature>
<feature type="compositionally biased region" description="Basic and acidic residues" evidence="2">
    <location>
        <begin position="272"/>
        <end position="293"/>
    </location>
</feature>
<feature type="compositionally biased region" description="Basic and acidic residues" evidence="2">
    <location>
        <begin position="3569"/>
        <end position="3580"/>
    </location>
</feature>
<feature type="region of interest" description="Disordered" evidence="2">
    <location>
        <begin position="952"/>
        <end position="1013"/>
    </location>
</feature>